<keyword evidence="1" id="KW-0812">Transmembrane</keyword>
<name>A0A1Y1QEJ7_9GAMM</name>
<feature type="transmembrane region" description="Helical" evidence="1">
    <location>
        <begin position="12"/>
        <end position="35"/>
    </location>
</feature>
<accession>A0A1Y1QEJ7</accession>
<protein>
    <submittedName>
        <fullName evidence="2">Uncharacterized protein</fullName>
    </submittedName>
</protein>
<evidence type="ECO:0000313" key="3">
    <source>
        <dbReference type="Proteomes" id="UP000192491"/>
    </source>
</evidence>
<keyword evidence="1" id="KW-0472">Membrane</keyword>
<keyword evidence="1" id="KW-1133">Transmembrane helix</keyword>
<gene>
    <name evidence="2" type="ORF">BWK73_38310</name>
</gene>
<comment type="caution">
    <text evidence="2">The sequence shown here is derived from an EMBL/GenBank/DDBJ whole genome shotgun (WGS) entry which is preliminary data.</text>
</comment>
<proteinExistence type="predicted"/>
<feature type="transmembrane region" description="Helical" evidence="1">
    <location>
        <begin position="41"/>
        <end position="64"/>
    </location>
</feature>
<dbReference type="EMBL" id="MTEJ01000379">
    <property type="protein sequence ID" value="OQX03810.1"/>
    <property type="molecule type" value="Genomic_DNA"/>
</dbReference>
<dbReference type="Proteomes" id="UP000192491">
    <property type="component" value="Unassembled WGS sequence"/>
</dbReference>
<sequence length="71" mass="7990">MDEFLVKVGFTCWLLLPLALLAWWSDVFMALGYPHIGWKDILFYLGGGGLVVFTLGIIVAMWIAEDSQDKP</sequence>
<evidence type="ECO:0000256" key="1">
    <source>
        <dbReference type="SAM" id="Phobius"/>
    </source>
</evidence>
<reference evidence="2 3" key="1">
    <citation type="submission" date="2017-01" db="EMBL/GenBank/DDBJ databases">
        <title>Novel large sulfur bacteria in the metagenomes of groundwater-fed chemosynthetic microbial mats in the Lake Huron basin.</title>
        <authorList>
            <person name="Sharrar A.M."/>
            <person name="Flood B.E."/>
            <person name="Bailey J.V."/>
            <person name="Jones D.S."/>
            <person name="Biddanda B."/>
            <person name="Ruberg S.A."/>
            <person name="Marcus D.N."/>
            <person name="Dick G.J."/>
        </authorList>
    </citation>
    <scope>NUCLEOTIDE SEQUENCE [LARGE SCALE GENOMIC DNA]</scope>
    <source>
        <strain evidence="2">A8</strain>
    </source>
</reference>
<dbReference type="AlphaFoldDB" id="A0A1Y1QEJ7"/>
<organism evidence="2 3">
    <name type="scientific">Thiothrix lacustris</name>
    <dbReference type="NCBI Taxonomy" id="525917"/>
    <lineage>
        <taxon>Bacteria</taxon>
        <taxon>Pseudomonadati</taxon>
        <taxon>Pseudomonadota</taxon>
        <taxon>Gammaproteobacteria</taxon>
        <taxon>Thiotrichales</taxon>
        <taxon>Thiotrichaceae</taxon>
        <taxon>Thiothrix</taxon>
    </lineage>
</organism>
<evidence type="ECO:0000313" key="2">
    <source>
        <dbReference type="EMBL" id="OQX03810.1"/>
    </source>
</evidence>